<comment type="function">
    <text evidence="3">Regulates mitochondrial small subunit maturation by controlling 15S rRNA 5'-end processing. Localizes to the 5' precursor of the 15S rRNA in a position that is subsequently occupied by mS47 in the mature yeast mtSSU. Uses structure and sequence-specific RNA recognition, binding to a single-stranded region of the precursor and specifically recognizing bases -6 to -1. The exchange of Ccm1 for mS47 is coupled to the irreversible removal of precursor rRNA that is accompanied by conformational changes of the mitoribosomal proteins uS5m and mS26. These conformational changes signal completion of 5'-end rRNA processing through protection of the mature 5'-end of the 15S rRNA and stabilization of mS47. The removal of the 5' precursor together with the dissociation of Ccm1 may be catalyzed by the 5'-3' exoribonuclease Pet127. Involved in the specific removal of group I introns in mitochondrial encoded transcripts.</text>
</comment>
<proteinExistence type="inferred from homology"/>
<feature type="repeat" description="PPR" evidence="5">
    <location>
        <begin position="384"/>
        <end position="418"/>
    </location>
</feature>
<dbReference type="Gene3D" id="1.25.40.10">
    <property type="entry name" value="Tetratricopeptide repeat domain"/>
    <property type="match status" value="3"/>
</dbReference>
<dbReference type="InterPro" id="IPR002885">
    <property type="entry name" value="PPR_rpt"/>
</dbReference>
<dbReference type="NCBIfam" id="TIGR00756">
    <property type="entry name" value="PPR"/>
    <property type="match status" value="3"/>
</dbReference>
<dbReference type="Proteomes" id="UP000714275">
    <property type="component" value="Unassembled WGS sequence"/>
</dbReference>
<evidence type="ECO:0000256" key="2">
    <source>
        <dbReference type="ARBA" id="ARBA00022737"/>
    </source>
</evidence>
<reference evidence="6" key="1">
    <citation type="journal article" date="2020" name="New Phytol.">
        <title>Comparative genomics reveals dynamic genome evolution in host specialist ectomycorrhizal fungi.</title>
        <authorList>
            <person name="Lofgren L.A."/>
            <person name="Nguyen N.H."/>
            <person name="Vilgalys R."/>
            <person name="Ruytinx J."/>
            <person name="Liao H.L."/>
            <person name="Branco S."/>
            <person name="Kuo A."/>
            <person name="LaButti K."/>
            <person name="Lipzen A."/>
            <person name="Andreopoulos W."/>
            <person name="Pangilinan J."/>
            <person name="Riley R."/>
            <person name="Hundley H."/>
            <person name="Na H."/>
            <person name="Barry K."/>
            <person name="Grigoriev I.V."/>
            <person name="Stajich J.E."/>
            <person name="Kennedy P.G."/>
        </authorList>
    </citation>
    <scope>NUCLEOTIDE SEQUENCE</scope>
    <source>
        <strain evidence="6">DOB743</strain>
    </source>
</reference>
<dbReference type="Pfam" id="PF01535">
    <property type="entry name" value="PPR"/>
    <property type="match status" value="1"/>
</dbReference>
<dbReference type="OrthoDB" id="185373at2759"/>
<dbReference type="PANTHER" id="PTHR47447">
    <property type="entry name" value="OS03G0856100 PROTEIN"/>
    <property type="match status" value="1"/>
</dbReference>
<dbReference type="AlphaFoldDB" id="A0A9P7A8X4"/>
<name>A0A9P7A8X4_9AGAM</name>
<evidence type="ECO:0000313" key="7">
    <source>
        <dbReference type="Proteomes" id="UP000714275"/>
    </source>
</evidence>
<gene>
    <name evidence="6" type="ORF">EV702DRAFT_1055765</name>
</gene>
<comment type="caution">
    <text evidence="6">The sequence shown here is derived from an EMBL/GenBank/DDBJ whole genome shotgun (WGS) entry which is preliminary data.</text>
</comment>
<evidence type="ECO:0000256" key="4">
    <source>
        <dbReference type="ARBA" id="ARBA00044511"/>
    </source>
</evidence>
<feature type="repeat" description="PPR" evidence="5">
    <location>
        <begin position="674"/>
        <end position="708"/>
    </location>
</feature>
<dbReference type="PROSITE" id="PS51375">
    <property type="entry name" value="PPR"/>
    <property type="match status" value="4"/>
</dbReference>
<dbReference type="EMBL" id="JABBWD010000001">
    <property type="protein sequence ID" value="KAG1783837.1"/>
    <property type="molecule type" value="Genomic_DNA"/>
</dbReference>
<comment type="subunit">
    <text evidence="4">Binds to mitochondrial small subunit 15S rRNA.</text>
</comment>
<dbReference type="InterPro" id="IPR011990">
    <property type="entry name" value="TPR-like_helical_dom_sf"/>
</dbReference>
<evidence type="ECO:0000256" key="3">
    <source>
        <dbReference type="ARBA" id="ARBA00044493"/>
    </source>
</evidence>
<organism evidence="6 7">
    <name type="scientific">Suillus placidus</name>
    <dbReference type="NCBI Taxonomy" id="48579"/>
    <lineage>
        <taxon>Eukaryota</taxon>
        <taxon>Fungi</taxon>
        <taxon>Dikarya</taxon>
        <taxon>Basidiomycota</taxon>
        <taxon>Agaricomycotina</taxon>
        <taxon>Agaricomycetes</taxon>
        <taxon>Agaricomycetidae</taxon>
        <taxon>Boletales</taxon>
        <taxon>Suillineae</taxon>
        <taxon>Suillaceae</taxon>
        <taxon>Suillus</taxon>
    </lineage>
</organism>
<feature type="repeat" description="PPR" evidence="5">
    <location>
        <begin position="244"/>
        <end position="278"/>
    </location>
</feature>
<evidence type="ECO:0000256" key="5">
    <source>
        <dbReference type="PROSITE-ProRule" id="PRU00708"/>
    </source>
</evidence>
<evidence type="ECO:0008006" key="8">
    <source>
        <dbReference type="Google" id="ProtNLM"/>
    </source>
</evidence>
<comment type="similarity">
    <text evidence="1">Belongs to the CCM1 family.</text>
</comment>
<evidence type="ECO:0000313" key="6">
    <source>
        <dbReference type="EMBL" id="KAG1783837.1"/>
    </source>
</evidence>
<accession>A0A9P7A8X4</accession>
<sequence>MLGGASPIHRQHLKQAVRICIGRHIPLGTPIYSICSFRYTACSARAVTHSQAHPPDRQTSAQRNFQPAHAHIGTSHCRSPNSQHFMKAKQSPIIGTLDSYPQEVVAAIDTCFAQAGELVDCEAVKRIKDVPILSRYFTDRECVNRLAQDAVATSRPQRALQVLNIAHHFGCYLKPNHYEGVAYHLAGRSHWALIPLLVTTAKHHCGRASVRLLNWNMRALVENQRYDQLDHAFEEFTDANLPPNRRTFHLLISGHLRNRNLNSAKQYMEKMAVAGFPVDPSTHAVIVAAYRSLGVDLKVQIRAFEGLRDLDGRLSTVVLNSIVQQLLDSRDEKAATRFMLAFDLPGGHGRDHTGSGSTTGLVGEHTPDTLLTRTPIDPLAVKPNAATFSILLRYMAREGKLSRMLKLLDHMKRAGVHPDPSILAALIRGYLAAGHSREAISVVAVLLNTRSPTAAGVFCSMMQVQPLTTLPVDVQGVPLTAHIFNALMSGLLEVMGLKAMRDILRTMRAVGISPDSHTVEILMNFLERAQGTGPRQLIRVLRSFSSPSLRPTIRHIHIILRCILRREKFMVHGCGWDTTAAKYSKKRTYNPKFPEGLILDTTEHYHPTAGLKLPRRLRLKSWFGPILQSVSRQAIQSDRATIALRLKHEAVARSDMGSSQTTFRNMLDQGLHPTIHHYSTLMDGYAKMGDIRGAKQVLRDALEVGIQPNAIMYTILVNGYGRRGKPEEAMRAFRAMIRAGIVPDVPSIDAVAHAYFAVGAYSVARRVLREMWAQVQPFPPELEHADLRTLAVTFRSYSLNPEHGRRKLSMRQQRLLHWKMRAIKTEWMRFEQWTGSRPLSGGIDRHDGYPHKEE</sequence>
<evidence type="ECO:0000256" key="1">
    <source>
        <dbReference type="ARBA" id="ARBA00006192"/>
    </source>
</evidence>
<feature type="repeat" description="PPR" evidence="5">
    <location>
        <begin position="709"/>
        <end position="743"/>
    </location>
</feature>
<protein>
    <recommendedName>
        <fullName evidence="8">Pentatricopeptide repeat-containing protein</fullName>
    </recommendedName>
</protein>
<keyword evidence="7" id="KW-1185">Reference proteome</keyword>
<dbReference type="PANTHER" id="PTHR47447:SF17">
    <property type="entry name" value="OS12G0638900 PROTEIN"/>
    <property type="match status" value="1"/>
</dbReference>
<keyword evidence="2" id="KW-0677">Repeat</keyword>
<dbReference type="Pfam" id="PF13812">
    <property type="entry name" value="PPR_3"/>
    <property type="match status" value="1"/>
</dbReference>
<dbReference type="Pfam" id="PF13041">
    <property type="entry name" value="PPR_2"/>
    <property type="match status" value="1"/>
</dbReference>